<dbReference type="Proteomes" id="UP001153737">
    <property type="component" value="Chromosome 14"/>
</dbReference>
<evidence type="ECO:0000256" key="1">
    <source>
        <dbReference type="ARBA" id="ARBA00004240"/>
    </source>
</evidence>
<evidence type="ECO:0000256" key="11">
    <source>
        <dbReference type="ARBA" id="ARBA00026112"/>
    </source>
</evidence>
<dbReference type="PROSITE" id="PS00061">
    <property type="entry name" value="ADH_SHORT"/>
    <property type="match status" value="1"/>
</dbReference>
<organism evidence="16 17">
    <name type="scientific">Phaedon cochleariae</name>
    <name type="common">Mustard beetle</name>
    <dbReference type="NCBI Taxonomy" id="80249"/>
    <lineage>
        <taxon>Eukaryota</taxon>
        <taxon>Metazoa</taxon>
        <taxon>Ecdysozoa</taxon>
        <taxon>Arthropoda</taxon>
        <taxon>Hexapoda</taxon>
        <taxon>Insecta</taxon>
        <taxon>Pterygota</taxon>
        <taxon>Neoptera</taxon>
        <taxon>Endopterygota</taxon>
        <taxon>Coleoptera</taxon>
        <taxon>Polyphaga</taxon>
        <taxon>Cucujiformia</taxon>
        <taxon>Chrysomeloidea</taxon>
        <taxon>Chrysomelidae</taxon>
        <taxon>Chrysomelinae</taxon>
        <taxon>Chrysomelini</taxon>
        <taxon>Phaedon</taxon>
    </lineage>
</organism>
<dbReference type="InterPro" id="IPR045022">
    <property type="entry name" value="KDSR-like"/>
</dbReference>
<dbReference type="PRINTS" id="PR00080">
    <property type="entry name" value="SDRFAMILY"/>
</dbReference>
<dbReference type="GO" id="GO:0000166">
    <property type="term" value="F:nucleotide binding"/>
    <property type="evidence" value="ECO:0007669"/>
    <property type="project" value="UniProtKB-KW"/>
</dbReference>
<dbReference type="OrthoDB" id="37659at2759"/>
<sequence length="325" mass="35938">MLILFILPTLLLFLAWKKFKQPKPAKSIAGRHIVVTGGSSGIGKSVAVIAAQRGAHVTIIARNVDKLEEALIEIKKYCVNEEQMITKVSVDVANFEDIENNLCEIEEIVGPIYMLVNCAGMAICGRVEDFTKQQVKQLVDVNFLGSFYPVKAIVSKFKQRKEGIIVLTASQVALTGMYGYSVYSACKFALRGFAESLHMEVKNYNISVTLALPPDTDTPGFEIENKTKPVETKLISETGGLVKPEEVAKTLLDDALSGKFFSYVGFESYILTTLCVGMSPFASFLEVITQAVLLGPLRLVSAFYIMSFQNIVKKCHLERENKKED</sequence>
<dbReference type="InterPro" id="IPR002347">
    <property type="entry name" value="SDR_fam"/>
</dbReference>
<evidence type="ECO:0000256" key="15">
    <source>
        <dbReference type="SAM" id="SignalP"/>
    </source>
</evidence>
<dbReference type="PANTHER" id="PTHR43550:SF3">
    <property type="entry name" value="3-KETODIHYDROSPHINGOSINE REDUCTASE"/>
    <property type="match status" value="1"/>
</dbReference>
<evidence type="ECO:0000256" key="8">
    <source>
        <dbReference type="ARBA" id="ARBA00022919"/>
    </source>
</evidence>
<comment type="pathway">
    <text evidence="3">Sphingolipid metabolism.</text>
</comment>
<evidence type="ECO:0000256" key="5">
    <source>
        <dbReference type="ARBA" id="ARBA00022741"/>
    </source>
</evidence>
<evidence type="ECO:0000256" key="9">
    <source>
        <dbReference type="ARBA" id="ARBA00023002"/>
    </source>
</evidence>
<dbReference type="CDD" id="cd08939">
    <property type="entry name" value="KDSR-like_SDR_c"/>
    <property type="match status" value="1"/>
</dbReference>
<dbReference type="EC" id="1.1.1.102" evidence="11"/>
<feature type="chain" id="PRO_5040146635" description="3-dehydrosphinganine reductase" evidence="15">
    <location>
        <begin position="23"/>
        <end position="325"/>
    </location>
</feature>
<dbReference type="AlphaFoldDB" id="A0A9N9SCH2"/>
<comment type="subcellular location">
    <subcellularLocation>
        <location evidence="1">Endoplasmic reticulum</location>
    </subcellularLocation>
</comment>
<comment type="catalytic activity">
    <reaction evidence="13">
        <text>sphinganine + NADP(+) = 3-oxosphinganine + NADPH + H(+)</text>
        <dbReference type="Rhea" id="RHEA:22640"/>
        <dbReference type="ChEBI" id="CHEBI:15378"/>
        <dbReference type="ChEBI" id="CHEBI:57783"/>
        <dbReference type="ChEBI" id="CHEBI:57817"/>
        <dbReference type="ChEBI" id="CHEBI:58299"/>
        <dbReference type="ChEBI" id="CHEBI:58349"/>
        <dbReference type="EC" id="1.1.1.102"/>
    </reaction>
    <physiologicalReaction direction="right-to-left" evidence="13">
        <dbReference type="Rhea" id="RHEA:22642"/>
    </physiologicalReaction>
</comment>
<dbReference type="InterPro" id="IPR020904">
    <property type="entry name" value="Sc_DH/Rdtase_CS"/>
</dbReference>
<comment type="similarity">
    <text evidence="4 14">Belongs to the short-chain dehydrogenases/reductases (SDR) family.</text>
</comment>
<evidence type="ECO:0000256" key="2">
    <source>
        <dbReference type="ARBA" id="ARBA00004760"/>
    </source>
</evidence>
<feature type="signal peptide" evidence="15">
    <location>
        <begin position="1"/>
        <end position="22"/>
    </location>
</feature>
<keyword evidence="8" id="KW-0746">Sphingolipid metabolism</keyword>
<dbReference type="Pfam" id="PF00106">
    <property type="entry name" value="adh_short"/>
    <property type="match status" value="1"/>
</dbReference>
<evidence type="ECO:0000256" key="6">
    <source>
        <dbReference type="ARBA" id="ARBA00022824"/>
    </source>
</evidence>
<dbReference type="InterPro" id="IPR036291">
    <property type="entry name" value="NAD(P)-bd_dom_sf"/>
</dbReference>
<keyword evidence="15" id="KW-0732">Signal</keyword>
<reference evidence="16" key="1">
    <citation type="submission" date="2022-01" db="EMBL/GenBank/DDBJ databases">
        <authorList>
            <person name="King R."/>
        </authorList>
    </citation>
    <scope>NUCLEOTIDE SEQUENCE</scope>
</reference>
<name>A0A9N9SCH2_PHACE</name>
<reference evidence="16" key="2">
    <citation type="submission" date="2022-10" db="EMBL/GenBank/DDBJ databases">
        <authorList>
            <consortium name="ENA_rothamsted_submissions"/>
            <consortium name="culmorum"/>
            <person name="King R."/>
        </authorList>
    </citation>
    <scope>NUCLEOTIDE SEQUENCE</scope>
</reference>
<evidence type="ECO:0000313" key="16">
    <source>
        <dbReference type="EMBL" id="CAG9816814.1"/>
    </source>
</evidence>
<evidence type="ECO:0000256" key="14">
    <source>
        <dbReference type="RuleBase" id="RU000363"/>
    </source>
</evidence>
<keyword evidence="9" id="KW-0560">Oxidoreductase</keyword>
<dbReference type="PRINTS" id="PR00081">
    <property type="entry name" value="GDHRDH"/>
</dbReference>
<keyword evidence="7" id="KW-0521">NADP</keyword>
<gene>
    <name evidence="16" type="ORF">PHAECO_LOCUS4508</name>
</gene>
<dbReference type="GO" id="GO:0005789">
    <property type="term" value="C:endoplasmic reticulum membrane"/>
    <property type="evidence" value="ECO:0007669"/>
    <property type="project" value="TreeGrafter"/>
</dbReference>
<comment type="function">
    <text evidence="12">Catalyzes the reduction of 3'-oxosphinganine (3-ketodihydrosphingosine/KDS) to sphinganine (dihydrosphingosine/DHS), the second step of de novo sphingolipid biosynthesis.</text>
</comment>
<proteinExistence type="inferred from homology"/>
<evidence type="ECO:0000256" key="4">
    <source>
        <dbReference type="ARBA" id="ARBA00006484"/>
    </source>
</evidence>
<accession>A0A9N9SCH2</accession>
<dbReference type="GO" id="GO:0030148">
    <property type="term" value="P:sphingolipid biosynthetic process"/>
    <property type="evidence" value="ECO:0007669"/>
    <property type="project" value="InterPro"/>
</dbReference>
<dbReference type="PANTHER" id="PTHR43550">
    <property type="entry name" value="3-KETODIHYDROSPHINGOSINE REDUCTASE"/>
    <property type="match status" value="1"/>
</dbReference>
<dbReference type="Gene3D" id="3.40.50.720">
    <property type="entry name" value="NAD(P)-binding Rossmann-like Domain"/>
    <property type="match status" value="1"/>
</dbReference>
<dbReference type="FunFam" id="3.40.50.720:FF:000165">
    <property type="entry name" value="3-ketodihydrosphingosine reductase"/>
    <property type="match status" value="1"/>
</dbReference>
<evidence type="ECO:0000256" key="3">
    <source>
        <dbReference type="ARBA" id="ARBA00004991"/>
    </source>
</evidence>
<evidence type="ECO:0000256" key="7">
    <source>
        <dbReference type="ARBA" id="ARBA00022857"/>
    </source>
</evidence>
<comment type="pathway">
    <text evidence="2">Lipid metabolism; sphingolipid metabolism.</text>
</comment>
<keyword evidence="10" id="KW-0443">Lipid metabolism</keyword>
<keyword evidence="5" id="KW-0547">Nucleotide-binding</keyword>
<evidence type="ECO:0000256" key="13">
    <source>
        <dbReference type="ARBA" id="ARBA00048930"/>
    </source>
</evidence>
<keyword evidence="6" id="KW-0256">Endoplasmic reticulum</keyword>
<keyword evidence="17" id="KW-1185">Reference proteome</keyword>
<evidence type="ECO:0000313" key="17">
    <source>
        <dbReference type="Proteomes" id="UP001153737"/>
    </source>
</evidence>
<evidence type="ECO:0000256" key="12">
    <source>
        <dbReference type="ARBA" id="ARBA00044737"/>
    </source>
</evidence>
<evidence type="ECO:0000256" key="10">
    <source>
        <dbReference type="ARBA" id="ARBA00023098"/>
    </source>
</evidence>
<dbReference type="GO" id="GO:0047560">
    <property type="term" value="F:3-dehydrosphinganine reductase activity"/>
    <property type="evidence" value="ECO:0007669"/>
    <property type="project" value="UniProtKB-EC"/>
</dbReference>
<dbReference type="GO" id="GO:0006666">
    <property type="term" value="P:3-keto-sphinganine metabolic process"/>
    <property type="evidence" value="ECO:0007669"/>
    <property type="project" value="InterPro"/>
</dbReference>
<protein>
    <recommendedName>
        <fullName evidence="11">3-dehydrosphinganine reductase</fullName>
        <ecNumber evidence="11">1.1.1.102</ecNumber>
    </recommendedName>
</protein>
<dbReference type="EMBL" id="OU896720">
    <property type="protein sequence ID" value="CAG9816814.1"/>
    <property type="molecule type" value="Genomic_DNA"/>
</dbReference>
<dbReference type="SUPFAM" id="SSF51735">
    <property type="entry name" value="NAD(P)-binding Rossmann-fold domains"/>
    <property type="match status" value="1"/>
</dbReference>